<dbReference type="InterPro" id="IPR014710">
    <property type="entry name" value="RmlC-like_jellyroll"/>
</dbReference>
<reference evidence="3 4" key="1">
    <citation type="journal article" date="2018" name="Genome Res.">
        <title>The genomic architecture and molecular evolution of ant odorant receptors.</title>
        <authorList>
            <person name="McKenzie S.K."/>
            <person name="Kronauer D.J.C."/>
        </authorList>
    </citation>
    <scope>NUCLEOTIDE SEQUENCE [LARGE SCALE GENOMIC DNA]</scope>
    <source>
        <strain evidence="3">Clonal line C1</strain>
    </source>
</reference>
<proteinExistence type="predicted"/>
<dbReference type="PRINTS" id="PR00103">
    <property type="entry name" value="CAMPKINASE"/>
</dbReference>
<feature type="transmembrane region" description="Helical" evidence="1">
    <location>
        <begin position="228"/>
        <end position="247"/>
    </location>
</feature>
<dbReference type="GO" id="GO:0003254">
    <property type="term" value="P:regulation of membrane depolarization"/>
    <property type="evidence" value="ECO:0007669"/>
    <property type="project" value="TreeGrafter"/>
</dbReference>
<evidence type="ECO:0000259" key="2">
    <source>
        <dbReference type="PROSITE" id="PS50042"/>
    </source>
</evidence>
<dbReference type="PROSITE" id="PS00888">
    <property type="entry name" value="CNMP_BINDING_1"/>
    <property type="match status" value="1"/>
</dbReference>
<feature type="domain" description="Cyclic nucleotide-binding" evidence="2">
    <location>
        <begin position="411"/>
        <end position="528"/>
    </location>
</feature>
<dbReference type="InterPro" id="IPR000595">
    <property type="entry name" value="cNMP-bd_dom"/>
</dbReference>
<dbReference type="Gene3D" id="2.60.120.10">
    <property type="entry name" value="Jelly Rolls"/>
    <property type="match status" value="1"/>
</dbReference>
<dbReference type="AlphaFoldDB" id="A0A3L8DM47"/>
<feature type="transmembrane region" description="Helical" evidence="1">
    <location>
        <begin position="97"/>
        <end position="122"/>
    </location>
</feature>
<gene>
    <name evidence="3" type="ORF">DMN91_007512</name>
</gene>
<accession>A0A3L8DM47</accession>
<dbReference type="Gene3D" id="1.10.287.630">
    <property type="entry name" value="Helix hairpin bin"/>
    <property type="match status" value="1"/>
</dbReference>
<name>A0A3L8DM47_OOCBI</name>
<dbReference type="Gene3D" id="1.10.287.70">
    <property type="match status" value="1"/>
</dbReference>
<dbReference type="OrthoDB" id="2021138at2759"/>
<dbReference type="PANTHER" id="PTHR45689:SF14">
    <property type="entry name" value="CYCLIC NUCLEOTIDE-GATED CATION CHANNEL SUBUNIT A-LIKE PROTEIN"/>
    <property type="match status" value="1"/>
</dbReference>
<evidence type="ECO:0000313" key="4">
    <source>
        <dbReference type="Proteomes" id="UP000279307"/>
    </source>
</evidence>
<dbReference type="Pfam" id="PF00027">
    <property type="entry name" value="cNMP_binding"/>
    <property type="match status" value="1"/>
</dbReference>
<dbReference type="SMART" id="SM00100">
    <property type="entry name" value="cNMP"/>
    <property type="match status" value="1"/>
</dbReference>
<organism evidence="3 4">
    <name type="scientific">Ooceraea biroi</name>
    <name type="common">Clonal raider ant</name>
    <name type="synonym">Cerapachys biroi</name>
    <dbReference type="NCBI Taxonomy" id="2015173"/>
    <lineage>
        <taxon>Eukaryota</taxon>
        <taxon>Metazoa</taxon>
        <taxon>Ecdysozoa</taxon>
        <taxon>Arthropoda</taxon>
        <taxon>Hexapoda</taxon>
        <taxon>Insecta</taxon>
        <taxon>Pterygota</taxon>
        <taxon>Neoptera</taxon>
        <taxon>Endopterygota</taxon>
        <taxon>Hymenoptera</taxon>
        <taxon>Apocrita</taxon>
        <taxon>Aculeata</taxon>
        <taxon>Formicoidea</taxon>
        <taxon>Formicidae</taxon>
        <taxon>Dorylinae</taxon>
        <taxon>Ooceraea</taxon>
    </lineage>
</organism>
<feature type="transmembrane region" description="Helical" evidence="1">
    <location>
        <begin position="310"/>
        <end position="329"/>
    </location>
</feature>
<dbReference type="GO" id="GO:0098855">
    <property type="term" value="C:HCN channel complex"/>
    <property type="evidence" value="ECO:0007669"/>
    <property type="project" value="TreeGrafter"/>
</dbReference>
<feature type="transmembrane region" description="Helical" evidence="1">
    <location>
        <begin position="128"/>
        <end position="149"/>
    </location>
</feature>
<evidence type="ECO:0000256" key="1">
    <source>
        <dbReference type="SAM" id="Phobius"/>
    </source>
</evidence>
<sequence length="563" mass="65932">MDLMRFVPNIPLRPTTQVPRLEHICKVSVKEDPLKRVIPGKSAWSRLRRWFLGVRIASRKHPLTQWCLKSTRAIDYEILRHLDLYPYMIHPFSTFRIYWEFAMLLFTIVALLVTPVFLAFYFDKFEKWYLYNLAIDAVFICDIVIWFFTGYYDSRTQLIVMDPTFAMSKYLRGFFIVDILPVLPLELFIVLFESLWYLASLNLLKILRMRTTIIYLSRLYHVYQINFHLYKIMEIGIIVIMCVHWTACLEYYLPLMVAKIAGQDDASWIQSPYMAKRKTRRAIYISCVNRAIISLTGSKHYLNMLAPEDIAYNLILTIFGFLGFVYLLARFSQLTTTFHSTSKRHMKLIQQLYTRYKELSQPLQRQLTAYYQYRNKKGFETDKLIINHVSPYLREKLLLHKYQRLVKNVELFKHLPEVVLTQLIGTVRSEIFMTNDVLITAGTNGDALYFIASGTVAVYNIMGREMCHLEDGAYFGELSLVLEDEPRLVKIVAVENSEVYILSRVDFNRVLVPYPDLLNYLQEVTLVNLEQTPGLEKICEDRDSLLSVSGGVNISGIKAKRKD</sequence>
<dbReference type="Proteomes" id="UP000279307">
    <property type="component" value="Chromosome 7"/>
</dbReference>
<dbReference type="SUPFAM" id="SSF81324">
    <property type="entry name" value="Voltage-gated potassium channels"/>
    <property type="match status" value="1"/>
</dbReference>
<comment type="caution">
    <text evidence="3">The sequence shown here is derived from an EMBL/GenBank/DDBJ whole genome shotgun (WGS) entry which is preliminary data.</text>
</comment>
<dbReference type="PROSITE" id="PS50042">
    <property type="entry name" value="CNMP_BINDING_3"/>
    <property type="match status" value="1"/>
</dbReference>
<dbReference type="GO" id="GO:0005249">
    <property type="term" value="F:voltage-gated potassium channel activity"/>
    <property type="evidence" value="ECO:0007669"/>
    <property type="project" value="TreeGrafter"/>
</dbReference>
<evidence type="ECO:0000313" key="3">
    <source>
        <dbReference type="EMBL" id="RLU20898.1"/>
    </source>
</evidence>
<keyword evidence="1" id="KW-0812">Transmembrane</keyword>
<dbReference type="EMBL" id="QOIP01000007">
    <property type="protein sequence ID" value="RLU20898.1"/>
    <property type="molecule type" value="Genomic_DNA"/>
</dbReference>
<keyword evidence="1" id="KW-0472">Membrane</keyword>
<dbReference type="GO" id="GO:0035725">
    <property type="term" value="P:sodium ion transmembrane transport"/>
    <property type="evidence" value="ECO:0007669"/>
    <property type="project" value="TreeGrafter"/>
</dbReference>
<dbReference type="InterPro" id="IPR018488">
    <property type="entry name" value="cNMP-bd_CS"/>
</dbReference>
<keyword evidence="1" id="KW-1133">Transmembrane helix</keyword>
<dbReference type="PANTHER" id="PTHR45689">
    <property type="entry name" value="I[[H]] CHANNEL, ISOFORM E"/>
    <property type="match status" value="1"/>
</dbReference>
<dbReference type="SUPFAM" id="SSF51206">
    <property type="entry name" value="cAMP-binding domain-like"/>
    <property type="match status" value="1"/>
</dbReference>
<dbReference type="InterPro" id="IPR051413">
    <property type="entry name" value="K/Na_HCN_channel"/>
</dbReference>
<dbReference type="CDD" id="cd00038">
    <property type="entry name" value="CAP_ED"/>
    <property type="match status" value="1"/>
</dbReference>
<dbReference type="InterPro" id="IPR018490">
    <property type="entry name" value="cNMP-bd_dom_sf"/>
</dbReference>
<protein>
    <recommendedName>
        <fullName evidence="2">Cyclic nucleotide-binding domain-containing protein</fullName>
    </recommendedName>
</protein>